<accession>A0AAV5GCD0</accession>
<evidence type="ECO:0000313" key="4">
    <source>
        <dbReference type="Proteomes" id="UP001054925"/>
    </source>
</evidence>
<keyword evidence="1" id="KW-1133">Transmembrane helix</keyword>
<dbReference type="GO" id="GO:0043164">
    <property type="term" value="P:Gram-negative-bacterium-type cell wall biogenesis"/>
    <property type="evidence" value="ECO:0007669"/>
    <property type="project" value="TreeGrafter"/>
</dbReference>
<feature type="domain" description="DUF218" evidence="2">
    <location>
        <begin position="196"/>
        <end position="338"/>
    </location>
</feature>
<feature type="transmembrane region" description="Helical" evidence="1">
    <location>
        <begin position="54"/>
        <end position="74"/>
    </location>
</feature>
<dbReference type="PANTHER" id="PTHR30336">
    <property type="entry name" value="INNER MEMBRANE PROTEIN, PROBABLE PERMEASE"/>
    <property type="match status" value="1"/>
</dbReference>
<dbReference type="GO" id="GO:0005886">
    <property type="term" value="C:plasma membrane"/>
    <property type="evidence" value="ECO:0007669"/>
    <property type="project" value="TreeGrafter"/>
</dbReference>
<evidence type="ECO:0000256" key="1">
    <source>
        <dbReference type="SAM" id="Phobius"/>
    </source>
</evidence>
<proteinExistence type="predicted"/>
<dbReference type="PANTHER" id="PTHR30336:SF18">
    <property type="entry name" value="MEMBRANE PROTEIN"/>
    <property type="match status" value="1"/>
</dbReference>
<dbReference type="Pfam" id="PF02698">
    <property type="entry name" value="DUF218"/>
    <property type="match status" value="1"/>
</dbReference>
<reference evidence="3" key="1">
    <citation type="submission" date="2021-12" db="EMBL/GenBank/DDBJ databases">
        <title>Draft genome sequence of Corynebacterium ammoniagenes strain T-723.</title>
        <authorList>
            <person name="Matsuzawa M."/>
            <person name="Hiratani M."/>
            <person name="Abe I."/>
            <person name="Tsuji Y."/>
            <person name="Nakamura J."/>
        </authorList>
    </citation>
    <scope>NUCLEOTIDE SEQUENCE</scope>
    <source>
        <strain evidence="3">T-723</strain>
    </source>
</reference>
<dbReference type="AlphaFoldDB" id="A0AAV5GCD0"/>
<dbReference type="Gene3D" id="3.40.50.620">
    <property type="entry name" value="HUPs"/>
    <property type="match status" value="1"/>
</dbReference>
<keyword evidence="1" id="KW-0812">Transmembrane</keyword>
<gene>
    <name evidence="3" type="ORF">CAT723_22190</name>
</gene>
<keyword evidence="1" id="KW-0472">Membrane</keyword>
<dbReference type="RefSeq" id="WP_236163993.1">
    <property type="nucleotide sequence ID" value="NZ_BQKK01000007.1"/>
</dbReference>
<feature type="transmembrane region" description="Helical" evidence="1">
    <location>
        <begin position="120"/>
        <end position="140"/>
    </location>
</feature>
<dbReference type="EMBL" id="BQKK01000007">
    <property type="protein sequence ID" value="GJN43740.1"/>
    <property type="molecule type" value="Genomic_DNA"/>
</dbReference>
<comment type="caution">
    <text evidence="3">The sequence shown here is derived from an EMBL/GenBank/DDBJ whole genome shotgun (WGS) entry which is preliminary data.</text>
</comment>
<dbReference type="Proteomes" id="UP001054925">
    <property type="component" value="Unassembled WGS sequence"/>
</dbReference>
<feature type="transmembrane region" description="Helical" evidence="1">
    <location>
        <begin position="80"/>
        <end position="108"/>
    </location>
</feature>
<dbReference type="GO" id="GO:0000270">
    <property type="term" value="P:peptidoglycan metabolic process"/>
    <property type="evidence" value="ECO:0007669"/>
    <property type="project" value="TreeGrafter"/>
</dbReference>
<protein>
    <recommendedName>
        <fullName evidence="2">DUF218 domain-containing protein</fullName>
    </recommendedName>
</protein>
<evidence type="ECO:0000259" key="2">
    <source>
        <dbReference type="Pfam" id="PF02698"/>
    </source>
</evidence>
<evidence type="ECO:0000313" key="3">
    <source>
        <dbReference type="EMBL" id="GJN43740.1"/>
    </source>
</evidence>
<dbReference type="InterPro" id="IPR051599">
    <property type="entry name" value="Cell_Envelope_Assoc"/>
</dbReference>
<feature type="transmembrane region" description="Helical" evidence="1">
    <location>
        <begin position="344"/>
        <end position="370"/>
    </location>
</feature>
<dbReference type="InterPro" id="IPR014729">
    <property type="entry name" value="Rossmann-like_a/b/a_fold"/>
</dbReference>
<dbReference type="InterPro" id="IPR003848">
    <property type="entry name" value="DUF218"/>
</dbReference>
<organism evidence="3 4">
    <name type="scientific">Corynebacterium ammoniagenes</name>
    <name type="common">Brevibacterium ammoniagenes</name>
    <dbReference type="NCBI Taxonomy" id="1697"/>
    <lineage>
        <taxon>Bacteria</taxon>
        <taxon>Bacillati</taxon>
        <taxon>Actinomycetota</taxon>
        <taxon>Actinomycetes</taxon>
        <taxon>Mycobacteriales</taxon>
        <taxon>Corynebacteriaceae</taxon>
        <taxon>Corynebacterium</taxon>
    </lineage>
</organism>
<sequence length="374" mass="40264">MAAQSSTLESFPTSDMPTDIAPAIVIGVSAVGAILLVAGIYILIRDGRRIATPIYITTGIGLLAIGIGMLFSNLGDPFPLLVILVVAVSIFLLGNVLGYPALVIFLLYTGLTILRRESRSLGNALALLAGIGLLLLPSILQRLAPSDTMRLDAAYMAKFALHLSVVLIVLYFGFIFAAFIAAFVLYRWRRYRTEPEAVIVLGSGLINGEVPPLLAARLDKSSEVQQKFSNNPVIITSGGQGSDEPRPEGEAMRDYLLSKGVDPARVVAETESRSTEENLRFSRKLLTDPSAQVVVATSSYHVFRAALLTRALGMRAHVVGARTAWYYFPSALLREFVGIIRDRLWFTVLSVAVLIVFAISCTAVIVPAVVSAAG</sequence>
<dbReference type="CDD" id="cd06259">
    <property type="entry name" value="YdcF-like"/>
    <property type="match status" value="1"/>
</dbReference>
<feature type="transmembrane region" description="Helical" evidence="1">
    <location>
        <begin position="20"/>
        <end position="42"/>
    </location>
</feature>
<feature type="transmembrane region" description="Helical" evidence="1">
    <location>
        <begin position="160"/>
        <end position="186"/>
    </location>
</feature>
<name>A0AAV5GCD0_CORAM</name>